<dbReference type="WBParaSite" id="TMUE_2000010498.1">
    <property type="protein sequence ID" value="TMUE_2000010498.1"/>
    <property type="gene ID" value="WBGene00290721"/>
</dbReference>
<proteinExistence type="predicted"/>
<name>A0A5S6QTN3_TRIMR</name>
<dbReference type="PANTHER" id="PTHR37443">
    <property type="entry name" value="PROTEIN CBG09852-RELATED"/>
    <property type="match status" value="1"/>
</dbReference>
<feature type="signal peptide" evidence="1">
    <location>
        <begin position="1"/>
        <end position="24"/>
    </location>
</feature>
<dbReference type="STRING" id="70415.A0A5S6QTN3"/>
<sequence length="229" mass="26201">MVRMLTGQVLFLLSFLAVCPTASGQLAKFIDRALQSDNCMVWSTWGPCTWIKGPTPGHRWNKPYFRQLSTLCQKGIFFSKLEDYFGAALNSAIDYLRSITQDTKPCGMCAYRQSCGYKCSRRKHSNKYVNRLFVAERLCEANDLNGIGQDTACHTSYDLLPKRNDECQIWPNHSLRLPNVTGEYRNIVNDIKLANCRKTVDSRGRNVCRCCCHPYRPDPKTWKCVPVNP</sequence>
<evidence type="ECO:0000313" key="2">
    <source>
        <dbReference type="Proteomes" id="UP000046395"/>
    </source>
</evidence>
<dbReference type="Proteomes" id="UP000046395">
    <property type="component" value="Unassembled WGS sequence"/>
</dbReference>
<feature type="chain" id="PRO_5024367022" evidence="1">
    <location>
        <begin position="25"/>
        <end position="229"/>
    </location>
</feature>
<keyword evidence="2" id="KW-1185">Reference proteome</keyword>
<dbReference type="AlphaFoldDB" id="A0A5S6QTN3"/>
<dbReference type="PANTHER" id="PTHR37443:SF3">
    <property type="entry name" value="SECRETED PROTEIN"/>
    <property type="match status" value="1"/>
</dbReference>
<accession>A0A5S6QTN3</accession>
<protein>
    <submittedName>
        <fullName evidence="3">Uncharacterized protein</fullName>
    </submittedName>
</protein>
<reference evidence="3" key="1">
    <citation type="submission" date="2019-12" db="UniProtKB">
        <authorList>
            <consortium name="WormBaseParasite"/>
        </authorList>
    </citation>
    <scope>IDENTIFICATION</scope>
</reference>
<evidence type="ECO:0000256" key="1">
    <source>
        <dbReference type="SAM" id="SignalP"/>
    </source>
</evidence>
<organism evidence="2 3">
    <name type="scientific">Trichuris muris</name>
    <name type="common">Mouse whipworm</name>
    <dbReference type="NCBI Taxonomy" id="70415"/>
    <lineage>
        <taxon>Eukaryota</taxon>
        <taxon>Metazoa</taxon>
        <taxon>Ecdysozoa</taxon>
        <taxon>Nematoda</taxon>
        <taxon>Enoplea</taxon>
        <taxon>Dorylaimia</taxon>
        <taxon>Trichinellida</taxon>
        <taxon>Trichuridae</taxon>
        <taxon>Trichuris</taxon>
    </lineage>
</organism>
<keyword evidence="1" id="KW-0732">Signal</keyword>
<evidence type="ECO:0000313" key="3">
    <source>
        <dbReference type="WBParaSite" id="TMUE_2000010498.1"/>
    </source>
</evidence>
<dbReference type="InterPro" id="IPR040271">
    <property type="entry name" value="T19C3.2-like"/>
</dbReference>